<protein>
    <recommendedName>
        <fullName evidence="5">PQQ-binding-like beta-propeller repeat protein</fullName>
    </recommendedName>
</protein>
<accession>A0ABP4V0P0</accession>
<keyword evidence="4" id="KW-1185">Reference proteome</keyword>
<evidence type="ECO:0000313" key="3">
    <source>
        <dbReference type="EMBL" id="GAA1715602.1"/>
    </source>
</evidence>
<dbReference type="InterPro" id="IPR011047">
    <property type="entry name" value="Quinoprotein_ADH-like_sf"/>
</dbReference>
<feature type="transmembrane region" description="Helical" evidence="2">
    <location>
        <begin position="14"/>
        <end position="35"/>
    </location>
</feature>
<feature type="transmembrane region" description="Helical" evidence="2">
    <location>
        <begin position="112"/>
        <end position="131"/>
    </location>
</feature>
<feature type="transmembrane region" description="Helical" evidence="2">
    <location>
        <begin position="41"/>
        <end position="60"/>
    </location>
</feature>
<evidence type="ECO:0000256" key="2">
    <source>
        <dbReference type="SAM" id="Phobius"/>
    </source>
</evidence>
<organism evidence="3 4">
    <name type="scientific">Fodinicola feengrottensis</name>
    <dbReference type="NCBI Taxonomy" id="435914"/>
    <lineage>
        <taxon>Bacteria</taxon>
        <taxon>Bacillati</taxon>
        <taxon>Actinomycetota</taxon>
        <taxon>Actinomycetes</taxon>
        <taxon>Mycobacteriales</taxon>
        <taxon>Fodinicola</taxon>
    </lineage>
</organism>
<evidence type="ECO:0000256" key="1">
    <source>
        <dbReference type="SAM" id="MobiDB-lite"/>
    </source>
</evidence>
<evidence type="ECO:0008006" key="5">
    <source>
        <dbReference type="Google" id="ProtNLM"/>
    </source>
</evidence>
<feature type="transmembrane region" description="Helical" evidence="2">
    <location>
        <begin position="72"/>
        <end position="92"/>
    </location>
</feature>
<dbReference type="SUPFAM" id="SSF50998">
    <property type="entry name" value="Quinoprotein alcohol dehydrogenase-like"/>
    <property type="match status" value="1"/>
</dbReference>
<proteinExistence type="predicted"/>
<keyword evidence="2" id="KW-0472">Membrane</keyword>
<dbReference type="EMBL" id="BAAANY010000040">
    <property type="protein sequence ID" value="GAA1715602.1"/>
    <property type="molecule type" value="Genomic_DNA"/>
</dbReference>
<sequence length="556" mass="57688">MIAAGGYLADMGDFVKVGAAVGLLVGAVVAAVLGHGQPGRWWLALIAMSAIVVGLGLAVVMRWPIRQRIVRAVALVAAVSGVFAVVNSAWVLASLAVPTTAAADLDELRGGVWSVVAAGAVTLGALALLAVKVPVGKSVWRQPVAAATCLVALAIVVGAGIAGADRQSVRVSRAGQQVVDASNAPAVAGGVPLARPTKVAWNYQAPSGIAQVRSSVDGAIVVLADGVVAVGGRDGRPRWHYRRGDGKVDRTLTTPDHRLLLLWYSARKPVRGDLNSLVVLDTATGQLRSVQPVSGPDAAASFGPGKGTGEDLSDRLTNTTYATWSDDNQSVVVRDLLDRSVLWSKTLPADCTRTTSTATADTFVLDMRCPGATRDTLVGYPDRTGVVTWQKTFDRPKGGQVGLESNDGGWVTVGSVGDRDAIEVVLAASSGNYAYSSSMEIVSAVTSAGVLLYLDDGKYAWYDLASRQRHNIPKGQFGSCLDPDAYREARALRVSGGSISCATGSNDHSTTVSVFDLLTLRSQATFTVPGSGTHLVTVPAAVAVFSPGQRNLVGLG</sequence>
<gene>
    <name evidence="3" type="ORF">GCM10009765_75510</name>
</gene>
<reference evidence="4" key="1">
    <citation type="journal article" date="2019" name="Int. J. Syst. Evol. Microbiol.">
        <title>The Global Catalogue of Microorganisms (GCM) 10K type strain sequencing project: providing services to taxonomists for standard genome sequencing and annotation.</title>
        <authorList>
            <consortium name="The Broad Institute Genomics Platform"/>
            <consortium name="The Broad Institute Genome Sequencing Center for Infectious Disease"/>
            <person name="Wu L."/>
            <person name="Ma J."/>
        </authorList>
    </citation>
    <scope>NUCLEOTIDE SEQUENCE [LARGE SCALE GENOMIC DNA]</scope>
    <source>
        <strain evidence="4">JCM 14718</strain>
    </source>
</reference>
<name>A0ABP4V0P0_9ACTN</name>
<evidence type="ECO:0000313" key="4">
    <source>
        <dbReference type="Proteomes" id="UP001500618"/>
    </source>
</evidence>
<keyword evidence="2" id="KW-0812">Transmembrane</keyword>
<keyword evidence="2" id="KW-1133">Transmembrane helix</keyword>
<feature type="region of interest" description="Disordered" evidence="1">
    <location>
        <begin position="290"/>
        <end position="312"/>
    </location>
</feature>
<dbReference type="Proteomes" id="UP001500618">
    <property type="component" value="Unassembled WGS sequence"/>
</dbReference>
<comment type="caution">
    <text evidence="3">The sequence shown here is derived from an EMBL/GenBank/DDBJ whole genome shotgun (WGS) entry which is preliminary data.</text>
</comment>
<feature type="transmembrane region" description="Helical" evidence="2">
    <location>
        <begin position="143"/>
        <end position="164"/>
    </location>
</feature>